<feature type="compositionally biased region" description="Basic and acidic residues" evidence="1">
    <location>
        <begin position="341"/>
        <end position="357"/>
    </location>
</feature>
<accession>A0ABD1QDL1</accession>
<comment type="caution">
    <text evidence="2">The sequence shown here is derived from an EMBL/GenBank/DDBJ whole genome shotgun (WGS) entry which is preliminary data.</text>
</comment>
<dbReference type="EMBL" id="JBFOLK010000011">
    <property type="protein sequence ID" value="KAL2474306.1"/>
    <property type="molecule type" value="Genomic_DNA"/>
</dbReference>
<evidence type="ECO:0000313" key="2">
    <source>
        <dbReference type="EMBL" id="KAL2474306.1"/>
    </source>
</evidence>
<name>A0ABD1QDL1_9LAMI</name>
<gene>
    <name evidence="2" type="ORF">Adt_35042</name>
</gene>
<dbReference type="Proteomes" id="UP001604336">
    <property type="component" value="Unassembled WGS sequence"/>
</dbReference>
<feature type="region of interest" description="Disordered" evidence="1">
    <location>
        <begin position="331"/>
        <end position="357"/>
    </location>
</feature>
<organism evidence="2 3">
    <name type="scientific">Abeliophyllum distichum</name>
    <dbReference type="NCBI Taxonomy" id="126358"/>
    <lineage>
        <taxon>Eukaryota</taxon>
        <taxon>Viridiplantae</taxon>
        <taxon>Streptophyta</taxon>
        <taxon>Embryophyta</taxon>
        <taxon>Tracheophyta</taxon>
        <taxon>Spermatophyta</taxon>
        <taxon>Magnoliopsida</taxon>
        <taxon>eudicotyledons</taxon>
        <taxon>Gunneridae</taxon>
        <taxon>Pentapetalae</taxon>
        <taxon>asterids</taxon>
        <taxon>lamiids</taxon>
        <taxon>Lamiales</taxon>
        <taxon>Oleaceae</taxon>
        <taxon>Forsythieae</taxon>
        <taxon>Abeliophyllum</taxon>
    </lineage>
</organism>
<proteinExistence type="predicted"/>
<dbReference type="AlphaFoldDB" id="A0ABD1QDL1"/>
<feature type="region of interest" description="Disordered" evidence="1">
    <location>
        <begin position="204"/>
        <end position="223"/>
    </location>
</feature>
<reference evidence="3" key="1">
    <citation type="submission" date="2024-07" db="EMBL/GenBank/DDBJ databases">
        <title>Two chromosome-level genome assemblies of Korean endemic species Abeliophyllum distichum and Forsythia ovata (Oleaceae).</title>
        <authorList>
            <person name="Jang H."/>
        </authorList>
    </citation>
    <scope>NUCLEOTIDE SEQUENCE [LARGE SCALE GENOMIC DNA]</scope>
</reference>
<evidence type="ECO:0000256" key="1">
    <source>
        <dbReference type="SAM" id="MobiDB-lite"/>
    </source>
</evidence>
<keyword evidence="3" id="KW-1185">Reference proteome</keyword>
<evidence type="ECO:0000313" key="3">
    <source>
        <dbReference type="Proteomes" id="UP001604336"/>
    </source>
</evidence>
<protein>
    <submittedName>
        <fullName evidence="2">Uncharacterized protein</fullName>
    </submittedName>
</protein>
<sequence>MGVVSRLFAWRQSTALMGVVDCLPRGGQLPPGSSRSTAPLGTVDCLLGSSRLTALFGVVDGNFLADRHTCGNVKIERSLAGNMVELEIPKACSLYSSQNKLNRMLGKFFLYDDYVYRAPLPSEQLSGSDLREIFVYKDRIDGGLSPFEMTPLVESQVKILECLDPPASKLSDVLTKDNILSVGLFKPTGMKFNLAGVLGSVPLATDDEGPSSPEQAKRRKTATKAKRVACDKNALVSAGGATEDDHIDLTRGADLMHADDDHTMMITPLEILLFPTCIFCSIMLGEIWKSCGAALYLTHVLTLEDSLVKACKRTVTNLEVVENEKSKEIHHLKKKNSNLRKSCEASEARVKEQERGD</sequence>